<evidence type="ECO:0000313" key="2">
    <source>
        <dbReference type="Proteomes" id="UP000690515"/>
    </source>
</evidence>
<dbReference type="EMBL" id="JAGSOY010000144">
    <property type="protein sequence ID" value="MBU2714062.1"/>
    <property type="molecule type" value="Genomic_DNA"/>
</dbReference>
<keyword evidence="2" id="KW-1185">Reference proteome</keyword>
<evidence type="ECO:0000313" key="1">
    <source>
        <dbReference type="EMBL" id="MBU2714062.1"/>
    </source>
</evidence>
<gene>
    <name evidence="1" type="ORF">KCG35_23715</name>
</gene>
<organism evidence="1 2">
    <name type="scientific">Zooshikella harenae</name>
    <dbReference type="NCBI Taxonomy" id="2827238"/>
    <lineage>
        <taxon>Bacteria</taxon>
        <taxon>Pseudomonadati</taxon>
        <taxon>Pseudomonadota</taxon>
        <taxon>Gammaproteobacteria</taxon>
        <taxon>Oceanospirillales</taxon>
        <taxon>Zooshikellaceae</taxon>
        <taxon>Zooshikella</taxon>
    </lineage>
</organism>
<dbReference type="RefSeq" id="WP_215822341.1">
    <property type="nucleotide sequence ID" value="NZ_JAGSOY010000144.1"/>
</dbReference>
<accession>A0ABS5ZJ58</accession>
<protein>
    <submittedName>
        <fullName evidence="1">Uncharacterized protein</fullName>
    </submittedName>
</protein>
<proteinExistence type="predicted"/>
<comment type="caution">
    <text evidence="1">The sequence shown here is derived from an EMBL/GenBank/DDBJ whole genome shotgun (WGS) entry which is preliminary data.</text>
</comment>
<name>A0ABS5ZJ58_9GAMM</name>
<reference evidence="1 2" key="1">
    <citation type="submission" date="2021-04" db="EMBL/GenBank/DDBJ databases">
        <authorList>
            <person name="Pira H."/>
            <person name="Risdian C."/>
            <person name="Wink J."/>
        </authorList>
    </citation>
    <scope>NUCLEOTIDE SEQUENCE [LARGE SCALE GENOMIC DNA]</scope>
    <source>
        <strain evidence="1 2">WH53</strain>
    </source>
</reference>
<sequence length="49" mass="5406">MVPITSNLTSVRPVEEVISLSSFDSIEISPKSFRADLWDSVICHSEVSP</sequence>
<dbReference type="Proteomes" id="UP000690515">
    <property type="component" value="Unassembled WGS sequence"/>
</dbReference>